<dbReference type="Proteomes" id="UP001314205">
    <property type="component" value="Unassembled WGS sequence"/>
</dbReference>
<keyword evidence="1" id="KW-0175">Coiled coil</keyword>
<feature type="coiled-coil region" evidence="1">
    <location>
        <begin position="63"/>
        <end position="129"/>
    </location>
</feature>
<dbReference type="GO" id="GO:0005783">
    <property type="term" value="C:endoplasmic reticulum"/>
    <property type="evidence" value="ECO:0007669"/>
    <property type="project" value="TreeGrafter"/>
</dbReference>
<dbReference type="Gene3D" id="1.20.1170.10">
    <property type="match status" value="1"/>
</dbReference>
<dbReference type="PANTHER" id="PTHR46515:SF1">
    <property type="entry name" value="TATA ELEMENT MODULATORY FACTOR"/>
    <property type="match status" value="1"/>
</dbReference>
<organism evidence="4 5">
    <name type="scientific">Parnassius mnemosyne</name>
    <name type="common">clouded apollo</name>
    <dbReference type="NCBI Taxonomy" id="213953"/>
    <lineage>
        <taxon>Eukaryota</taxon>
        <taxon>Metazoa</taxon>
        <taxon>Ecdysozoa</taxon>
        <taxon>Arthropoda</taxon>
        <taxon>Hexapoda</taxon>
        <taxon>Insecta</taxon>
        <taxon>Pterygota</taxon>
        <taxon>Neoptera</taxon>
        <taxon>Endopterygota</taxon>
        <taxon>Lepidoptera</taxon>
        <taxon>Glossata</taxon>
        <taxon>Ditrysia</taxon>
        <taxon>Papilionoidea</taxon>
        <taxon>Papilionidae</taxon>
        <taxon>Parnassiinae</taxon>
        <taxon>Parnassini</taxon>
        <taxon>Parnassius</taxon>
        <taxon>Driopa</taxon>
    </lineage>
</organism>
<dbReference type="EMBL" id="CAVLGL010000080">
    <property type="protein sequence ID" value="CAK1585846.1"/>
    <property type="molecule type" value="Genomic_DNA"/>
</dbReference>
<reference evidence="4 5" key="1">
    <citation type="submission" date="2023-11" db="EMBL/GenBank/DDBJ databases">
        <authorList>
            <person name="Hedman E."/>
            <person name="Englund M."/>
            <person name="Stromberg M."/>
            <person name="Nyberg Akerstrom W."/>
            <person name="Nylinder S."/>
            <person name="Jareborg N."/>
            <person name="Kallberg Y."/>
            <person name="Kronander E."/>
        </authorList>
    </citation>
    <scope>NUCLEOTIDE SEQUENCE [LARGE SCALE GENOMIC DNA]</scope>
</reference>
<feature type="domain" description="TATA element modulatory factor 1 TATA binding" evidence="3">
    <location>
        <begin position="181"/>
        <end position="264"/>
    </location>
</feature>
<feature type="coiled-coil region" evidence="1">
    <location>
        <begin position="191"/>
        <end position="263"/>
    </location>
</feature>
<feature type="chain" id="PRO_5043897887" description="TATA element modulatory factor 1 TATA binding domain-containing protein" evidence="2">
    <location>
        <begin position="18"/>
        <end position="271"/>
    </location>
</feature>
<dbReference type="AlphaFoldDB" id="A0AAV1KS26"/>
<gene>
    <name evidence="4" type="ORF">PARMNEM_LOCUS6875</name>
</gene>
<feature type="signal peptide" evidence="2">
    <location>
        <begin position="1"/>
        <end position="17"/>
    </location>
</feature>
<protein>
    <recommendedName>
        <fullName evidence="3">TATA element modulatory factor 1 TATA binding domain-containing protein</fullName>
    </recommendedName>
</protein>
<keyword evidence="5" id="KW-1185">Reference proteome</keyword>
<name>A0AAV1KS26_9NEOP</name>
<evidence type="ECO:0000256" key="1">
    <source>
        <dbReference type="SAM" id="Coils"/>
    </source>
</evidence>
<evidence type="ECO:0000313" key="5">
    <source>
        <dbReference type="Proteomes" id="UP001314205"/>
    </source>
</evidence>
<proteinExistence type="predicted"/>
<dbReference type="GO" id="GO:0005794">
    <property type="term" value="C:Golgi apparatus"/>
    <property type="evidence" value="ECO:0007669"/>
    <property type="project" value="TreeGrafter"/>
</dbReference>
<dbReference type="Pfam" id="PF12325">
    <property type="entry name" value="TMF_TATA_bd"/>
    <property type="match status" value="1"/>
</dbReference>
<evidence type="ECO:0000259" key="3">
    <source>
        <dbReference type="Pfam" id="PF12325"/>
    </source>
</evidence>
<dbReference type="PANTHER" id="PTHR46515">
    <property type="entry name" value="TATA ELEMENT MODULATORY FACTOR TMF1"/>
    <property type="match status" value="1"/>
</dbReference>
<comment type="caution">
    <text evidence="4">The sequence shown here is derived from an EMBL/GenBank/DDBJ whole genome shotgun (WGS) entry which is preliminary data.</text>
</comment>
<evidence type="ECO:0000256" key="2">
    <source>
        <dbReference type="SAM" id="SignalP"/>
    </source>
</evidence>
<dbReference type="InterPro" id="IPR052602">
    <property type="entry name" value="Growth_transcription_reg"/>
</dbReference>
<dbReference type="InterPro" id="IPR022091">
    <property type="entry name" value="TMF_TATA-bd"/>
</dbReference>
<accession>A0AAV1KS26</accession>
<keyword evidence="2" id="KW-0732">Signal</keyword>
<sequence>MILILTLTKVDFDLAEAETCAAKAAERERLARDESDALRDRLALADALQSEVRSEHDALAAHCQRLTLQQQQLELELARKNEELEQLRSETETQISDLQQRLTEVEHQLETEKATLDTERKRNAILQEQLSSRGDISPPHSVASDTLSASLWAPEEGGRGTPPVMSGMGGAVSAPGVEEALAALTRRDGELRAAASSLAALRTERAALRSQLARLHEQLADQQSLQEQYDALLQMYGEKEEQLAELRLDLQDVTQLYKAQLDELVALKGQR</sequence>
<evidence type="ECO:0000313" key="4">
    <source>
        <dbReference type="EMBL" id="CAK1585846.1"/>
    </source>
</evidence>